<evidence type="ECO:0000256" key="1">
    <source>
        <dbReference type="SAM" id="MobiDB-lite"/>
    </source>
</evidence>
<keyword evidence="2" id="KW-0812">Transmembrane</keyword>
<feature type="region of interest" description="Disordered" evidence="1">
    <location>
        <begin position="46"/>
        <end position="124"/>
    </location>
</feature>
<evidence type="ECO:0000256" key="2">
    <source>
        <dbReference type="SAM" id="Phobius"/>
    </source>
</evidence>
<reference evidence="3 4" key="1">
    <citation type="journal article" date="2015" name="Genome Biol. Evol.">
        <title>Phylogenomic analyses indicate that early fungi evolved digesting cell walls of algal ancestors of land plants.</title>
        <authorList>
            <person name="Chang Y."/>
            <person name="Wang S."/>
            <person name="Sekimoto S."/>
            <person name="Aerts A.L."/>
            <person name="Choi C."/>
            <person name="Clum A."/>
            <person name="LaButti K.M."/>
            <person name="Lindquist E.A."/>
            <person name="Yee Ngan C."/>
            <person name="Ohm R.A."/>
            <person name="Salamov A.A."/>
            <person name="Grigoriev I.V."/>
            <person name="Spatafora J.W."/>
            <person name="Berbee M.L."/>
        </authorList>
    </citation>
    <scope>NUCLEOTIDE SEQUENCE [LARGE SCALE GENOMIC DNA]</scope>
    <source>
        <strain evidence="3 4">NRRL 28638</strain>
    </source>
</reference>
<feature type="compositionally biased region" description="Basic and acidic residues" evidence="1">
    <location>
        <begin position="69"/>
        <end position="81"/>
    </location>
</feature>
<evidence type="ECO:0000313" key="3">
    <source>
        <dbReference type="EMBL" id="KXN68434.1"/>
    </source>
</evidence>
<organism evidence="3 4">
    <name type="scientific">Conidiobolus coronatus (strain ATCC 28846 / CBS 209.66 / NRRL 28638)</name>
    <name type="common">Delacroixia coronata</name>
    <dbReference type="NCBI Taxonomy" id="796925"/>
    <lineage>
        <taxon>Eukaryota</taxon>
        <taxon>Fungi</taxon>
        <taxon>Fungi incertae sedis</taxon>
        <taxon>Zoopagomycota</taxon>
        <taxon>Entomophthoromycotina</taxon>
        <taxon>Entomophthoromycetes</taxon>
        <taxon>Entomophthorales</taxon>
        <taxon>Ancylistaceae</taxon>
        <taxon>Conidiobolus</taxon>
    </lineage>
</organism>
<proteinExistence type="predicted"/>
<evidence type="ECO:0000313" key="4">
    <source>
        <dbReference type="Proteomes" id="UP000070444"/>
    </source>
</evidence>
<keyword evidence="4" id="KW-1185">Reference proteome</keyword>
<feature type="transmembrane region" description="Helical" evidence="2">
    <location>
        <begin position="16"/>
        <end position="38"/>
    </location>
</feature>
<protein>
    <submittedName>
        <fullName evidence="3">Uncharacterized protein</fullName>
    </submittedName>
</protein>
<name>A0A137P0N3_CONC2</name>
<dbReference type="AlphaFoldDB" id="A0A137P0N3"/>
<dbReference type="Proteomes" id="UP000070444">
    <property type="component" value="Unassembled WGS sequence"/>
</dbReference>
<feature type="compositionally biased region" description="Polar residues" evidence="1">
    <location>
        <begin position="99"/>
        <end position="108"/>
    </location>
</feature>
<keyword evidence="2" id="KW-1133">Transmembrane helix</keyword>
<sequence>MYLQRRSYESFQSKRIIVFSTVPAVLFVGFVIVIFFAYRNYKKYEKKRTARSTENTGHELSVYNQTSANRDHGERRQDRTENNGLSDEFCDPLPLYTPPGNSVQTQALQHVEDHRVKSPPYSVS</sequence>
<dbReference type="EMBL" id="KQ964576">
    <property type="protein sequence ID" value="KXN68434.1"/>
    <property type="molecule type" value="Genomic_DNA"/>
</dbReference>
<gene>
    <name evidence="3" type="ORF">CONCODRAFT_9326</name>
</gene>
<accession>A0A137P0N3</accession>
<keyword evidence="2" id="KW-0472">Membrane</keyword>